<keyword evidence="2" id="KW-0521">NADP</keyword>
<gene>
    <name evidence="5" type="ORF">S03H2_01539</name>
</gene>
<feature type="domain" description="Bacterial bifunctional deaminase-reductase C-terminal" evidence="4">
    <location>
        <begin position="3"/>
        <end position="192"/>
    </location>
</feature>
<evidence type="ECO:0000256" key="2">
    <source>
        <dbReference type="ARBA" id="ARBA00022857"/>
    </source>
</evidence>
<comment type="pathway">
    <text evidence="1">Cofactor biosynthesis; riboflavin biosynthesis.</text>
</comment>
<accession>X1DL18</accession>
<keyword evidence="3" id="KW-0560">Oxidoreductase</keyword>
<dbReference type="EMBL" id="BARU01000458">
    <property type="protein sequence ID" value="GAH20907.1"/>
    <property type="molecule type" value="Genomic_DNA"/>
</dbReference>
<evidence type="ECO:0000259" key="4">
    <source>
        <dbReference type="Pfam" id="PF01872"/>
    </source>
</evidence>
<dbReference type="PANTHER" id="PTHR38011">
    <property type="entry name" value="DIHYDROFOLATE REDUCTASE FAMILY PROTEIN (AFU_ORTHOLOGUE AFUA_8G06820)"/>
    <property type="match status" value="1"/>
</dbReference>
<proteinExistence type="predicted"/>
<evidence type="ECO:0000256" key="1">
    <source>
        <dbReference type="ARBA" id="ARBA00005104"/>
    </source>
</evidence>
<dbReference type="Pfam" id="PF01872">
    <property type="entry name" value="RibD_C"/>
    <property type="match status" value="1"/>
</dbReference>
<dbReference type="InterPro" id="IPR024072">
    <property type="entry name" value="DHFR-like_dom_sf"/>
</dbReference>
<dbReference type="Gene3D" id="3.40.430.10">
    <property type="entry name" value="Dihydrofolate Reductase, subunit A"/>
    <property type="match status" value="1"/>
</dbReference>
<sequence length="204" mass="23553">SLSTEEDWIRVHELRNSVDAILIGINTVISDDPLLNVRYTETKSPHPFRVVLDSKCRIHLDSKIIQDQHRFPTIIFVSHKSSEEKRSKLQRLGVKVELIEERDERNFLDMRTVLKVLNTKYFVNRVLVEGGSTIITQLLKNQLVDVLHIFYRFVFVGNKGGKNLYDDLLVQDVPNALMFEAVEITKLDEGILVTLTPIKNIDDK</sequence>
<reference evidence="5" key="1">
    <citation type="journal article" date="2014" name="Front. Microbiol.">
        <title>High frequency of phylogenetically diverse reductive dehalogenase-homologous genes in deep subseafloor sedimentary metagenomes.</title>
        <authorList>
            <person name="Kawai M."/>
            <person name="Futagami T."/>
            <person name="Toyoda A."/>
            <person name="Takaki Y."/>
            <person name="Nishi S."/>
            <person name="Hori S."/>
            <person name="Arai W."/>
            <person name="Tsubouchi T."/>
            <person name="Morono Y."/>
            <person name="Uchiyama I."/>
            <person name="Ito T."/>
            <person name="Fujiyama A."/>
            <person name="Inagaki F."/>
            <person name="Takami H."/>
        </authorList>
    </citation>
    <scope>NUCLEOTIDE SEQUENCE</scope>
    <source>
        <strain evidence="5">Expedition CK06-06</strain>
    </source>
</reference>
<dbReference type="GO" id="GO:0008703">
    <property type="term" value="F:5-amino-6-(5-phosphoribosylamino)uracil reductase activity"/>
    <property type="evidence" value="ECO:0007669"/>
    <property type="project" value="InterPro"/>
</dbReference>
<evidence type="ECO:0000313" key="5">
    <source>
        <dbReference type="EMBL" id="GAH20907.1"/>
    </source>
</evidence>
<dbReference type="SUPFAM" id="SSF53597">
    <property type="entry name" value="Dihydrofolate reductase-like"/>
    <property type="match status" value="1"/>
</dbReference>
<name>X1DL18_9ZZZZ</name>
<evidence type="ECO:0000256" key="3">
    <source>
        <dbReference type="ARBA" id="ARBA00023002"/>
    </source>
</evidence>
<comment type="caution">
    <text evidence="5">The sequence shown here is derived from an EMBL/GenBank/DDBJ whole genome shotgun (WGS) entry which is preliminary data.</text>
</comment>
<dbReference type="GO" id="GO:0009231">
    <property type="term" value="P:riboflavin biosynthetic process"/>
    <property type="evidence" value="ECO:0007669"/>
    <property type="project" value="InterPro"/>
</dbReference>
<organism evidence="5">
    <name type="scientific">marine sediment metagenome</name>
    <dbReference type="NCBI Taxonomy" id="412755"/>
    <lineage>
        <taxon>unclassified sequences</taxon>
        <taxon>metagenomes</taxon>
        <taxon>ecological metagenomes</taxon>
    </lineage>
</organism>
<dbReference type="InterPro" id="IPR002734">
    <property type="entry name" value="RibDG_C"/>
</dbReference>
<dbReference type="InterPro" id="IPR050765">
    <property type="entry name" value="Riboflavin_Biosynth_HTPR"/>
</dbReference>
<protein>
    <recommendedName>
        <fullName evidence="4">Bacterial bifunctional deaminase-reductase C-terminal domain-containing protein</fullName>
    </recommendedName>
</protein>
<dbReference type="AlphaFoldDB" id="X1DL18"/>
<dbReference type="PANTHER" id="PTHR38011:SF7">
    <property type="entry name" value="2,5-DIAMINO-6-RIBOSYLAMINO-4(3H)-PYRIMIDINONE 5'-PHOSPHATE REDUCTASE"/>
    <property type="match status" value="1"/>
</dbReference>
<feature type="non-terminal residue" evidence="5">
    <location>
        <position position="1"/>
    </location>
</feature>